<evidence type="ECO:0000313" key="2">
    <source>
        <dbReference type="EMBL" id="RBM56177.1"/>
    </source>
</evidence>
<proteinExistence type="predicted"/>
<dbReference type="PANTHER" id="PTHR38687:SF1">
    <property type="entry name" value="CELL DIVISION PROTEIN DEDD"/>
    <property type="match status" value="1"/>
</dbReference>
<dbReference type="RefSeq" id="WP_113593238.1">
    <property type="nucleotide sequence ID" value="NZ_CAWNVX010000069.1"/>
</dbReference>
<evidence type="ECO:0000259" key="1">
    <source>
        <dbReference type="PROSITE" id="PS51724"/>
    </source>
</evidence>
<gene>
    <name evidence="2" type="ORF">DLR69_07630</name>
</gene>
<dbReference type="InterPro" id="IPR036680">
    <property type="entry name" value="SPOR-like_sf"/>
</dbReference>
<dbReference type="Gene3D" id="3.30.70.1070">
    <property type="entry name" value="Sporulation related repeat"/>
    <property type="match status" value="1"/>
</dbReference>
<protein>
    <submittedName>
        <fullName evidence="2">Cell division protein DedD</fullName>
    </submittedName>
</protein>
<dbReference type="Proteomes" id="UP000252488">
    <property type="component" value="Unassembled WGS sequence"/>
</dbReference>
<sequence>MASKFQSRLVGTIVLVAIGVIVLPDVLDGKKTHFKEEIASVPIKPQPEGEVEKFEVLDPVQDDVALPEAPVSVTQTGQDEQVSVAPVTPKPTVAKNTAPVKVAEPPVSVTVTEVPETNEYQDSAWIIQLVALKNADNARNLVADLQKRGYQAHVKQENDFTRVIIGPDVSKSKLETQLVELEKITGAKGRLLKFKPLNP</sequence>
<evidence type="ECO:0000313" key="3">
    <source>
        <dbReference type="Proteomes" id="UP000252488"/>
    </source>
</evidence>
<dbReference type="EMBL" id="QKKR01000008">
    <property type="protein sequence ID" value="RBM56177.1"/>
    <property type="molecule type" value="Genomic_DNA"/>
</dbReference>
<keyword evidence="2" id="KW-0131">Cell cycle</keyword>
<dbReference type="GO" id="GO:0051301">
    <property type="term" value="P:cell division"/>
    <property type="evidence" value="ECO:0007669"/>
    <property type="project" value="UniProtKB-KW"/>
</dbReference>
<accession>A0ABX9FN40</accession>
<dbReference type="PANTHER" id="PTHR38687">
    <property type="entry name" value="CELL DIVISION PROTEIN DEDD-RELATED"/>
    <property type="match status" value="1"/>
</dbReference>
<dbReference type="Pfam" id="PF05036">
    <property type="entry name" value="SPOR"/>
    <property type="match status" value="1"/>
</dbReference>
<feature type="domain" description="SPOR" evidence="1">
    <location>
        <begin position="119"/>
        <end position="194"/>
    </location>
</feature>
<organism evidence="2 3">
    <name type="scientific">Vibrio paracholerae</name>
    <dbReference type="NCBI Taxonomy" id="650003"/>
    <lineage>
        <taxon>Bacteria</taxon>
        <taxon>Pseudomonadati</taxon>
        <taxon>Pseudomonadota</taxon>
        <taxon>Gammaproteobacteria</taxon>
        <taxon>Vibrionales</taxon>
        <taxon>Vibrionaceae</taxon>
        <taxon>Vibrio</taxon>
    </lineage>
</organism>
<dbReference type="SUPFAM" id="SSF110997">
    <property type="entry name" value="Sporulation related repeat"/>
    <property type="match status" value="1"/>
</dbReference>
<dbReference type="PROSITE" id="PS51724">
    <property type="entry name" value="SPOR"/>
    <property type="match status" value="1"/>
</dbReference>
<name>A0ABX9FN40_9VIBR</name>
<dbReference type="InterPro" id="IPR007730">
    <property type="entry name" value="SPOR-like_dom"/>
</dbReference>
<reference evidence="2 3" key="1">
    <citation type="submission" date="2018-06" db="EMBL/GenBank/DDBJ databases">
        <title>Draft genome sequences of nine Vibrio sp. clinical isolates from across the United States representing the closest known relative of Vibrio cholerae.</title>
        <authorList>
            <person name="Islam M.T."/>
            <person name="Liang K."/>
            <person name="Im M.S."/>
            <person name="Winkjer J."/>
            <person name="Busby S."/>
            <person name="Batra D."/>
            <person name="Rowe L."/>
            <person name="Tarr C.L."/>
            <person name="Boucher Y."/>
        </authorList>
    </citation>
    <scope>NUCLEOTIDE SEQUENCE [LARGE SCALE GENOMIC DNA]</scope>
    <source>
        <strain evidence="2 3">2016V-1111</strain>
    </source>
</reference>
<comment type="caution">
    <text evidence="2">The sequence shown here is derived from an EMBL/GenBank/DDBJ whole genome shotgun (WGS) entry which is preliminary data.</text>
</comment>
<keyword evidence="3" id="KW-1185">Reference proteome</keyword>
<dbReference type="InterPro" id="IPR052521">
    <property type="entry name" value="Cell_div_SPOR-domain"/>
</dbReference>
<keyword evidence="2" id="KW-0132">Cell division</keyword>